<dbReference type="EMBL" id="JACASE010000006">
    <property type="protein sequence ID" value="KAF6459031.1"/>
    <property type="molecule type" value="Genomic_DNA"/>
</dbReference>
<evidence type="ECO:0000256" key="1">
    <source>
        <dbReference type="SAM" id="MobiDB-lite"/>
    </source>
</evidence>
<feature type="compositionally biased region" description="Polar residues" evidence="1">
    <location>
        <begin position="62"/>
        <end position="86"/>
    </location>
</feature>
<dbReference type="PANTHER" id="PTHR35258">
    <property type="entry name" value="SPERMATOGENESIS-ASSOCIATED PROTEIN 22"/>
    <property type="match status" value="1"/>
</dbReference>
<dbReference type="Proteomes" id="UP000593571">
    <property type="component" value="Unassembled WGS sequence"/>
</dbReference>
<dbReference type="GO" id="GO:0007129">
    <property type="term" value="P:homologous chromosome pairing at meiosis"/>
    <property type="evidence" value="ECO:0007669"/>
    <property type="project" value="InterPro"/>
</dbReference>
<comment type="caution">
    <text evidence="2">The sequence shown here is derived from an EMBL/GenBank/DDBJ whole genome shotgun (WGS) entry which is preliminary data.</text>
</comment>
<evidence type="ECO:0000313" key="3">
    <source>
        <dbReference type="Proteomes" id="UP000593571"/>
    </source>
</evidence>
<evidence type="ECO:0000313" key="2">
    <source>
        <dbReference type="EMBL" id="KAF6459031.1"/>
    </source>
</evidence>
<keyword evidence="3" id="KW-1185">Reference proteome</keyword>
<dbReference type="AlphaFoldDB" id="A0A7J8GGU2"/>
<feature type="region of interest" description="Disordered" evidence="1">
    <location>
        <begin position="62"/>
        <end position="103"/>
    </location>
</feature>
<dbReference type="PANTHER" id="PTHR35258:SF1">
    <property type="entry name" value="SPERMATOGENESIS-ASSOCIATED PROTEIN 22"/>
    <property type="match status" value="1"/>
</dbReference>
<name>A0A7J8GGU2_ROUAE</name>
<sequence>MKRSLNENSTRSTAGCLPVPLFNQKKRNRQPLTSNPLKNDPDLAWESMNPELPTLTKTVNTGQIPHSVSHPLRSQDSVSNCIQSNTERSKSGWSYGDGNKNTSLKTWDRNDFRSQCKGTNIVANDRMNSCPVSLRAQQQQQLRISEPPNLPHQRETRTHSSKISGSTMRGLDKNGALQAFKPNFQQNQFKKKMDHIPEEKALKDASLYQLKFKEKDNSLRVISAVIESMKYWSEHAQKTVLLFEILAVLDSAVTHGPYYSKTFLMRDGKNTLPCVFYEIDRELPRLIRGRVHRCVGNYDQKKNIFKCVSVRPASVSEQKTFQAFVKIVDAEMRYYTNVINEI</sequence>
<accession>A0A7J8GGU2</accession>
<dbReference type="InterPro" id="IPR033536">
    <property type="entry name" value="Spata22"/>
</dbReference>
<organism evidence="2 3">
    <name type="scientific">Rousettus aegyptiacus</name>
    <name type="common">Egyptian fruit bat</name>
    <name type="synonym">Pteropus aegyptiacus</name>
    <dbReference type="NCBI Taxonomy" id="9407"/>
    <lineage>
        <taxon>Eukaryota</taxon>
        <taxon>Metazoa</taxon>
        <taxon>Chordata</taxon>
        <taxon>Craniata</taxon>
        <taxon>Vertebrata</taxon>
        <taxon>Euteleostomi</taxon>
        <taxon>Mammalia</taxon>
        <taxon>Eutheria</taxon>
        <taxon>Laurasiatheria</taxon>
        <taxon>Chiroptera</taxon>
        <taxon>Yinpterochiroptera</taxon>
        <taxon>Pteropodoidea</taxon>
        <taxon>Pteropodidae</taxon>
        <taxon>Rousettinae</taxon>
        <taxon>Rousettus</taxon>
    </lineage>
</organism>
<protein>
    <submittedName>
        <fullName evidence="2">Spermatogenesis associated 22</fullName>
    </submittedName>
</protein>
<reference evidence="2 3" key="1">
    <citation type="journal article" date="2020" name="Nature">
        <title>Six reference-quality genomes reveal evolution of bat adaptations.</title>
        <authorList>
            <person name="Jebb D."/>
            <person name="Huang Z."/>
            <person name="Pippel M."/>
            <person name="Hughes G.M."/>
            <person name="Lavrichenko K."/>
            <person name="Devanna P."/>
            <person name="Winkler S."/>
            <person name="Jermiin L.S."/>
            <person name="Skirmuntt E.C."/>
            <person name="Katzourakis A."/>
            <person name="Burkitt-Gray L."/>
            <person name="Ray D.A."/>
            <person name="Sullivan K.A.M."/>
            <person name="Roscito J.G."/>
            <person name="Kirilenko B.M."/>
            <person name="Davalos L.M."/>
            <person name="Corthals A.P."/>
            <person name="Power M.L."/>
            <person name="Jones G."/>
            <person name="Ransome R.D."/>
            <person name="Dechmann D.K.N."/>
            <person name="Locatelli A.G."/>
            <person name="Puechmaille S.J."/>
            <person name="Fedrigo O."/>
            <person name="Jarvis E.D."/>
            <person name="Hiller M."/>
            <person name="Vernes S.C."/>
            <person name="Myers E.W."/>
            <person name="Teeling E.C."/>
        </authorList>
    </citation>
    <scope>NUCLEOTIDE SEQUENCE [LARGE SCALE GENOMIC DNA]</scope>
    <source>
        <strain evidence="2">MRouAeg1</strain>
        <tissue evidence="2">Muscle</tissue>
    </source>
</reference>
<dbReference type="GO" id="GO:0000711">
    <property type="term" value="P:meiotic DNA repair synthesis"/>
    <property type="evidence" value="ECO:0007669"/>
    <property type="project" value="InterPro"/>
</dbReference>
<dbReference type="GO" id="GO:0007276">
    <property type="term" value="P:gamete generation"/>
    <property type="evidence" value="ECO:0007669"/>
    <property type="project" value="InterPro"/>
</dbReference>
<dbReference type="GO" id="GO:0051445">
    <property type="term" value="P:regulation of meiotic cell cycle"/>
    <property type="evidence" value="ECO:0007669"/>
    <property type="project" value="TreeGrafter"/>
</dbReference>
<feature type="region of interest" description="Disordered" evidence="1">
    <location>
        <begin position="144"/>
        <end position="168"/>
    </location>
</feature>
<feature type="compositionally biased region" description="Polar residues" evidence="1">
    <location>
        <begin position="1"/>
        <end position="13"/>
    </location>
</feature>
<feature type="region of interest" description="Disordered" evidence="1">
    <location>
        <begin position="1"/>
        <end position="48"/>
    </location>
</feature>
<proteinExistence type="predicted"/>
<gene>
    <name evidence="2" type="ORF">HJG63_018318</name>
</gene>